<reference evidence="4" key="3">
    <citation type="submission" date="2023-07" db="EMBL/GenBank/DDBJ databases">
        <title>Genomic analysis of Rhodococcus opacus VOC-14 with glycol ethers degradation activity.</title>
        <authorList>
            <person name="Narkevich D.A."/>
            <person name="Hlushen A.M."/>
            <person name="Akhremchuk A.E."/>
            <person name="Sikolenko M.A."/>
            <person name="Valentovich L.N."/>
        </authorList>
    </citation>
    <scope>NUCLEOTIDE SEQUENCE</scope>
    <source>
        <strain evidence="4">VOC-14</strain>
    </source>
</reference>
<gene>
    <name evidence="3" type="ORF">O4328_07285</name>
    <name evidence="4" type="ORF">Q5707_36115</name>
    <name evidence="2" type="ORF">R1CP_34450</name>
</gene>
<evidence type="ECO:0000313" key="3">
    <source>
        <dbReference type="EMBL" id="MCZ4583491.1"/>
    </source>
</evidence>
<evidence type="ECO:0000313" key="4">
    <source>
        <dbReference type="EMBL" id="WLF47216.1"/>
    </source>
</evidence>
<feature type="compositionally biased region" description="Polar residues" evidence="1">
    <location>
        <begin position="1"/>
        <end position="12"/>
    </location>
</feature>
<evidence type="ECO:0000313" key="2">
    <source>
        <dbReference type="EMBL" id="ANS31500.1"/>
    </source>
</evidence>
<dbReference type="PATRIC" id="fig|37919.13.peg.7243"/>
<dbReference type="Proteomes" id="UP001066327">
    <property type="component" value="Unassembled WGS sequence"/>
</dbReference>
<evidence type="ECO:0000256" key="1">
    <source>
        <dbReference type="SAM" id="MobiDB-lite"/>
    </source>
</evidence>
<dbReference type="EMBL" id="JAPWIS010000003">
    <property type="protein sequence ID" value="MCZ4583491.1"/>
    <property type="molecule type" value="Genomic_DNA"/>
</dbReference>
<dbReference type="Proteomes" id="UP000186108">
    <property type="component" value="Chromosome"/>
</dbReference>
<reference evidence="2 5" key="1">
    <citation type="submission" date="2014-07" db="EMBL/GenBank/DDBJ databases">
        <authorList>
            <person name="Zhang J.E."/>
            <person name="Yang H."/>
            <person name="Guo J."/>
            <person name="Deng Z."/>
            <person name="Luo H."/>
            <person name="Luo M."/>
            <person name="Zhao B."/>
        </authorList>
    </citation>
    <scope>NUCLEOTIDE SEQUENCE [LARGE SCALE GENOMIC DNA]</scope>
    <source>
        <strain evidence="2 5">1CP</strain>
    </source>
</reference>
<protein>
    <submittedName>
        <fullName evidence="2">Uncharacterized protein</fullName>
    </submittedName>
</protein>
<evidence type="ECO:0000313" key="5">
    <source>
        <dbReference type="Proteomes" id="UP000186108"/>
    </source>
</evidence>
<dbReference type="EMBL" id="CP130953">
    <property type="protein sequence ID" value="WLF47216.1"/>
    <property type="molecule type" value="Genomic_DNA"/>
</dbReference>
<dbReference type="AlphaFoldDB" id="A0A1B1KFZ8"/>
<dbReference type="RefSeq" id="WP_043790345.1">
    <property type="nucleotide sequence ID" value="NZ_CAJUXZ010000001.1"/>
</dbReference>
<reference evidence="3" key="2">
    <citation type="submission" date="2022-12" db="EMBL/GenBank/DDBJ databases">
        <authorList>
            <person name="Krivoruchko A.V."/>
            <person name="Elkin A."/>
        </authorList>
    </citation>
    <scope>NUCLEOTIDE SEQUENCE</scope>
    <source>
        <strain evidence="3">IEGM 249</strain>
    </source>
</reference>
<organism evidence="2 5">
    <name type="scientific">Rhodococcus opacus</name>
    <name type="common">Nocardia opaca</name>
    <dbReference type="NCBI Taxonomy" id="37919"/>
    <lineage>
        <taxon>Bacteria</taxon>
        <taxon>Bacillati</taxon>
        <taxon>Actinomycetota</taxon>
        <taxon>Actinomycetes</taxon>
        <taxon>Mycobacteriales</taxon>
        <taxon>Nocardiaceae</taxon>
        <taxon>Rhodococcus</taxon>
    </lineage>
</organism>
<sequence length="149" mass="14856">MGTEPGTQLNEEPQSERGPKGSRDAGPDQAGAGQTGRKPGSLDQEEVTSSAESGTNPAPAGGSLPPGDAEPATPPYDGRTTSTKEGRPEHDDHVDSGGMQSPKPGETPRGAVASPAEEKPAAHAAETEGSDSGVGPAHQGGVGKAEDKK</sequence>
<feature type="compositionally biased region" description="Basic and acidic residues" evidence="1">
    <location>
        <begin position="82"/>
        <end position="95"/>
    </location>
</feature>
<dbReference type="EMBL" id="CP009111">
    <property type="protein sequence ID" value="ANS31500.1"/>
    <property type="molecule type" value="Genomic_DNA"/>
</dbReference>
<proteinExistence type="predicted"/>
<name>A0A1B1KFZ8_RHOOP</name>
<accession>A0A1B1KFZ8</accession>
<keyword evidence="6" id="KW-1185">Reference proteome</keyword>
<feature type="compositionally biased region" description="Basic and acidic residues" evidence="1">
    <location>
        <begin position="14"/>
        <end position="26"/>
    </location>
</feature>
<evidence type="ECO:0000313" key="6">
    <source>
        <dbReference type="Proteomes" id="UP001066327"/>
    </source>
</evidence>
<feature type="region of interest" description="Disordered" evidence="1">
    <location>
        <begin position="1"/>
        <end position="149"/>
    </location>
</feature>
<dbReference type="Proteomes" id="UP001231166">
    <property type="component" value="Chromosome"/>
</dbReference>
<feature type="compositionally biased region" description="Polar residues" evidence="1">
    <location>
        <begin position="47"/>
        <end position="56"/>
    </location>
</feature>